<organism evidence="2 3">
    <name type="scientific">Rhodoplanes azumiensis</name>
    <dbReference type="NCBI Taxonomy" id="1897628"/>
    <lineage>
        <taxon>Bacteria</taxon>
        <taxon>Pseudomonadati</taxon>
        <taxon>Pseudomonadota</taxon>
        <taxon>Alphaproteobacteria</taxon>
        <taxon>Hyphomicrobiales</taxon>
        <taxon>Nitrobacteraceae</taxon>
        <taxon>Rhodoplanes</taxon>
    </lineage>
</organism>
<feature type="region of interest" description="Disordered" evidence="1">
    <location>
        <begin position="1"/>
        <end position="56"/>
    </location>
</feature>
<evidence type="ECO:0000256" key="1">
    <source>
        <dbReference type="SAM" id="MobiDB-lite"/>
    </source>
</evidence>
<dbReference type="InterPro" id="IPR053724">
    <property type="entry name" value="OMP_A26_sf"/>
</dbReference>
<dbReference type="SUPFAM" id="SSF69917">
    <property type="entry name" value="OMPT-like"/>
    <property type="match status" value="1"/>
</dbReference>
<dbReference type="RefSeq" id="WP_378479182.1">
    <property type="nucleotide sequence ID" value="NZ_JBHUIW010000023.1"/>
</dbReference>
<evidence type="ECO:0008006" key="4">
    <source>
        <dbReference type="Google" id="ProtNLM"/>
    </source>
</evidence>
<reference evidence="3" key="1">
    <citation type="journal article" date="2019" name="Int. J. Syst. Evol. Microbiol.">
        <title>The Global Catalogue of Microorganisms (GCM) 10K type strain sequencing project: providing services to taxonomists for standard genome sequencing and annotation.</title>
        <authorList>
            <consortium name="The Broad Institute Genomics Platform"/>
            <consortium name="The Broad Institute Genome Sequencing Center for Infectious Disease"/>
            <person name="Wu L."/>
            <person name="Ma J."/>
        </authorList>
    </citation>
    <scope>NUCLEOTIDE SEQUENCE [LARGE SCALE GENOMIC DNA]</scope>
    <source>
        <strain evidence="3">CGMCC 1.6774</strain>
    </source>
</reference>
<sequence length="365" mass="39076">MRDTRPAGAAPAEANWGPAWPNVSDGADPVPADPVPADPAPRATGAISSASAPVTKAPPMRPAYVVPMAPAPFKVDVGARYWYSTGKVDFGFRNGVAGYGDPTSTLDWTGMHGHSGEAFARISHQPTRLFVKGVIGAGTLDGGTIVDRDFFAGQWKFSDTTSTVTGDSLRYGIVDVGWSFDVPKAGWRVGGFVGYHYWNEKLGASGLITNPDDFGGAYWGVPAGTRFASDATAVFVYEPTWHALRLGIDGRWEFLPGWSVSGEVAWVPIASVENKDSHLLRQGMNDLGPAPNVISRSSRGFGVEAELFVHYAVTPFLEIGVGGRYWGLDADTGTVTFGPSFAGSYDLTKFEQQRYGLLLEAKGRF</sequence>
<dbReference type="Proteomes" id="UP001597314">
    <property type="component" value="Unassembled WGS sequence"/>
</dbReference>
<proteinExistence type="predicted"/>
<protein>
    <recommendedName>
        <fullName evidence="4">Protochlamydia outer membrane protein domain-containing protein</fullName>
    </recommendedName>
</protein>
<evidence type="ECO:0000313" key="3">
    <source>
        <dbReference type="Proteomes" id="UP001597314"/>
    </source>
</evidence>
<dbReference type="Gene3D" id="2.40.128.90">
    <property type="entry name" value="OMPT-like"/>
    <property type="match status" value="1"/>
</dbReference>
<dbReference type="InterPro" id="IPR020080">
    <property type="entry name" value="OM_adhesin/peptidase_omptin"/>
</dbReference>
<name>A0ABW5AMA8_9BRAD</name>
<keyword evidence="3" id="KW-1185">Reference proteome</keyword>
<dbReference type="EMBL" id="JBHUIW010000023">
    <property type="protein sequence ID" value="MFD2184034.1"/>
    <property type="molecule type" value="Genomic_DNA"/>
</dbReference>
<gene>
    <name evidence="2" type="ORF">ACFSOX_17910</name>
</gene>
<comment type="caution">
    <text evidence="2">The sequence shown here is derived from an EMBL/GenBank/DDBJ whole genome shotgun (WGS) entry which is preliminary data.</text>
</comment>
<accession>A0ABW5AMA8</accession>
<evidence type="ECO:0000313" key="2">
    <source>
        <dbReference type="EMBL" id="MFD2184034.1"/>
    </source>
</evidence>